<dbReference type="SMART" id="SM00460">
    <property type="entry name" value="TGc"/>
    <property type="match status" value="1"/>
</dbReference>
<organism evidence="3 4">
    <name type="scientific">Thermodesulfatator autotrophicus</name>
    <dbReference type="NCBI Taxonomy" id="1795632"/>
    <lineage>
        <taxon>Bacteria</taxon>
        <taxon>Pseudomonadati</taxon>
        <taxon>Thermodesulfobacteriota</taxon>
        <taxon>Thermodesulfobacteria</taxon>
        <taxon>Thermodesulfobacteriales</taxon>
        <taxon>Thermodesulfatatoraceae</taxon>
        <taxon>Thermodesulfatator</taxon>
    </lineage>
</organism>
<comment type="caution">
    <text evidence="3">The sequence shown here is derived from an EMBL/GenBank/DDBJ whole genome shotgun (WGS) entry which is preliminary data.</text>
</comment>
<dbReference type="Proteomes" id="UP000076964">
    <property type="component" value="Unassembled WGS sequence"/>
</dbReference>
<name>A0A177E7C4_9BACT</name>
<accession>A0A177E7C4</accession>
<protein>
    <submittedName>
        <fullName evidence="3">Transglutaminase</fullName>
    </submittedName>
</protein>
<dbReference type="RefSeq" id="WP_068542320.1">
    <property type="nucleotide sequence ID" value="NZ_LSFI01000030.1"/>
</dbReference>
<evidence type="ECO:0000256" key="1">
    <source>
        <dbReference type="SAM" id="SignalP"/>
    </source>
</evidence>
<keyword evidence="4" id="KW-1185">Reference proteome</keyword>
<dbReference type="InterPro" id="IPR002931">
    <property type="entry name" value="Transglutaminase-like"/>
</dbReference>
<evidence type="ECO:0000313" key="3">
    <source>
        <dbReference type="EMBL" id="OAG27401.1"/>
    </source>
</evidence>
<sequence length="310" mass="35366">MRKKLSLFLAMVFMLFFSSWAWATKVYLLKTQVKVEPISEAKLVELWVPLPLEDEFQKVESIEVKAPKNYDVTTESEYGNRFLHLTWEGALPEGAEVQIVAKVRREEVSPRPWEKDIPLRLLLPDQLVPVDTFKSMAKQIAGDKKDDLAKLKAIYDYVVTNMKYQKTGTGWGRGDAIWACNNRRGNCTDFHSLFMGLARAEGIPALFQMGLPVPPKGGVIKGYHCWLLTFPDHQLYGIDASEAAKHPEKRSYFFGHLCDGRIVLTQGRDILLAPAQHGPRLNFIYKAYLEVDLKPTPKKVHTTYEVKVLE</sequence>
<dbReference type="InterPro" id="IPR038765">
    <property type="entry name" value="Papain-like_cys_pep_sf"/>
</dbReference>
<evidence type="ECO:0000313" key="4">
    <source>
        <dbReference type="Proteomes" id="UP000076964"/>
    </source>
</evidence>
<dbReference type="PANTHER" id="PTHR38339">
    <property type="entry name" value="TRANSGLUTAMINASE DOMAIN PROTEIN"/>
    <property type="match status" value="1"/>
</dbReference>
<dbReference type="OrthoDB" id="9804872at2"/>
<dbReference type="PANTHER" id="PTHR38339:SF1">
    <property type="entry name" value="TRANSGLUTAMINASE-LIKE DOMAIN-CONTAINING PROTEIN"/>
    <property type="match status" value="1"/>
</dbReference>
<reference evidence="3 4" key="1">
    <citation type="submission" date="2016-02" db="EMBL/GenBank/DDBJ databases">
        <title>Draft genome sequence of Thermodesulfatator sp. S606.</title>
        <authorList>
            <person name="Lai Q."/>
            <person name="Cao J."/>
            <person name="Dupont S."/>
            <person name="Shao Z."/>
            <person name="Jebbar M."/>
            <person name="Alain K."/>
        </authorList>
    </citation>
    <scope>NUCLEOTIDE SEQUENCE [LARGE SCALE GENOMIC DNA]</scope>
    <source>
        <strain evidence="3 4">S606</strain>
    </source>
</reference>
<evidence type="ECO:0000259" key="2">
    <source>
        <dbReference type="SMART" id="SM00460"/>
    </source>
</evidence>
<dbReference type="SUPFAM" id="SSF54001">
    <property type="entry name" value="Cysteine proteinases"/>
    <property type="match status" value="1"/>
</dbReference>
<dbReference type="Gene3D" id="3.10.620.30">
    <property type="match status" value="1"/>
</dbReference>
<feature type="chain" id="PRO_5008060193" evidence="1">
    <location>
        <begin position="24"/>
        <end position="310"/>
    </location>
</feature>
<dbReference type="EMBL" id="LSFI01000030">
    <property type="protein sequence ID" value="OAG27401.1"/>
    <property type="molecule type" value="Genomic_DNA"/>
</dbReference>
<feature type="signal peptide" evidence="1">
    <location>
        <begin position="1"/>
        <end position="23"/>
    </location>
</feature>
<keyword evidence="1" id="KW-0732">Signal</keyword>
<proteinExistence type="predicted"/>
<gene>
    <name evidence="3" type="ORF">TH606_06950</name>
</gene>
<dbReference type="AlphaFoldDB" id="A0A177E7C4"/>
<dbReference type="Pfam" id="PF01841">
    <property type="entry name" value="Transglut_core"/>
    <property type="match status" value="1"/>
</dbReference>
<feature type="domain" description="Transglutaminase-like" evidence="2">
    <location>
        <begin position="179"/>
        <end position="242"/>
    </location>
</feature>